<evidence type="ECO:0000313" key="2">
    <source>
        <dbReference type="Proteomes" id="UP000595636"/>
    </source>
</evidence>
<dbReference type="EMBL" id="CP066831">
    <property type="protein sequence ID" value="QQM41967.1"/>
    <property type="molecule type" value="Genomic_DNA"/>
</dbReference>
<sequence length="104" mass="10869">MTETCPVPAAAAHVPSDLAVAIRVAQKMLATYGVVDSGDIFAYAQAHGGLVEALRIVLRAVGSEPCQPVAPLPEKTNQDEAVRRSVDAQFPVVAAFLADERGGQ</sequence>
<protein>
    <submittedName>
        <fullName evidence="1">Uncharacterized protein</fullName>
    </submittedName>
</protein>
<reference evidence="1 2" key="1">
    <citation type="submission" date="2020-12" db="EMBL/GenBank/DDBJ databases">
        <title>A novel species.</title>
        <authorList>
            <person name="Li K."/>
        </authorList>
    </citation>
    <scope>NUCLEOTIDE SEQUENCE [LARGE SCALE GENOMIC DNA]</scope>
    <source>
        <strain evidence="1 2">ZYC-3</strain>
    </source>
</reference>
<dbReference type="Proteomes" id="UP000595636">
    <property type="component" value="Chromosome"/>
</dbReference>
<dbReference type="RefSeq" id="WP_200396924.1">
    <property type="nucleotide sequence ID" value="NZ_CP066831.1"/>
</dbReference>
<gene>
    <name evidence="1" type="ORF">JEQ17_22665</name>
</gene>
<proteinExistence type="predicted"/>
<evidence type="ECO:0000313" key="1">
    <source>
        <dbReference type="EMBL" id="QQM41967.1"/>
    </source>
</evidence>
<organism evidence="1 2">
    <name type="scientific">Streptomyces liliifuscus</name>
    <dbReference type="NCBI Taxonomy" id="2797636"/>
    <lineage>
        <taxon>Bacteria</taxon>
        <taxon>Bacillati</taxon>
        <taxon>Actinomycetota</taxon>
        <taxon>Actinomycetes</taxon>
        <taxon>Kitasatosporales</taxon>
        <taxon>Streptomycetaceae</taxon>
        <taxon>Streptomyces</taxon>
    </lineage>
</organism>
<dbReference type="KEGG" id="slf:JEQ17_22665"/>
<keyword evidence="2" id="KW-1185">Reference proteome</keyword>
<accession>A0A7T7I710</accession>
<dbReference type="AlphaFoldDB" id="A0A7T7I710"/>
<name>A0A7T7I710_9ACTN</name>